<dbReference type="Gene3D" id="3.40.50.720">
    <property type="entry name" value="NAD(P)-binding Rossmann-like Domain"/>
    <property type="match status" value="1"/>
</dbReference>
<protein>
    <recommendedName>
        <fullName evidence="3">Ketoreductase domain-containing protein</fullName>
    </recommendedName>
</protein>
<dbReference type="SMART" id="SM00822">
    <property type="entry name" value="PKS_KR"/>
    <property type="match status" value="1"/>
</dbReference>
<evidence type="ECO:0000313" key="4">
    <source>
        <dbReference type="EMBL" id="EHJ59627.1"/>
    </source>
</evidence>
<evidence type="ECO:0000256" key="1">
    <source>
        <dbReference type="ARBA" id="ARBA00006484"/>
    </source>
</evidence>
<reference evidence="4 5" key="1">
    <citation type="journal article" date="2012" name="J. Bacteriol.">
        <title>Genome sequence of benzo(a)pyrene-degrading bacterium Novosphingobium pentaromativorans US6-1.</title>
        <authorList>
            <person name="Luo Y.R."/>
            <person name="Kang S.G."/>
            <person name="Kim S.J."/>
            <person name="Kim M.R."/>
            <person name="Li N."/>
            <person name="Lee J.H."/>
            <person name="Kwon K.K."/>
        </authorList>
    </citation>
    <scope>NUCLEOTIDE SEQUENCE [LARGE SCALE GENOMIC DNA]</scope>
    <source>
        <strain evidence="4 5">US6-1</strain>
    </source>
</reference>
<accession>G6EGH6</accession>
<dbReference type="FunFam" id="3.40.50.720:FF:000084">
    <property type="entry name" value="Short-chain dehydrogenase reductase"/>
    <property type="match status" value="1"/>
</dbReference>
<dbReference type="PROSITE" id="PS00061">
    <property type="entry name" value="ADH_SHORT"/>
    <property type="match status" value="1"/>
</dbReference>
<dbReference type="CDD" id="cd05233">
    <property type="entry name" value="SDR_c"/>
    <property type="match status" value="1"/>
</dbReference>
<dbReference type="InterPro" id="IPR036291">
    <property type="entry name" value="NAD(P)-bd_dom_sf"/>
</dbReference>
<comment type="caution">
    <text evidence="4">The sequence shown here is derived from an EMBL/GenBank/DDBJ whole genome shotgun (WGS) entry which is preliminary data.</text>
</comment>
<dbReference type="PANTHER" id="PTHR24321">
    <property type="entry name" value="DEHYDROGENASES, SHORT CHAIN"/>
    <property type="match status" value="1"/>
</dbReference>
<proteinExistence type="inferred from homology"/>
<dbReference type="GO" id="GO:0016491">
    <property type="term" value="F:oxidoreductase activity"/>
    <property type="evidence" value="ECO:0007669"/>
    <property type="project" value="UniProtKB-KW"/>
</dbReference>
<dbReference type="PANTHER" id="PTHR24321:SF11">
    <property type="entry name" value="BLR0893 PROTEIN"/>
    <property type="match status" value="1"/>
</dbReference>
<keyword evidence="5" id="KW-1185">Reference proteome</keyword>
<dbReference type="NCBIfam" id="NF005559">
    <property type="entry name" value="PRK07231.1"/>
    <property type="match status" value="1"/>
</dbReference>
<dbReference type="InterPro" id="IPR057326">
    <property type="entry name" value="KR_dom"/>
</dbReference>
<dbReference type="AlphaFoldDB" id="G6EGH6"/>
<dbReference type="PRINTS" id="PR00081">
    <property type="entry name" value="GDHRDH"/>
</dbReference>
<dbReference type="Proteomes" id="UP000004030">
    <property type="component" value="Unassembled WGS sequence"/>
</dbReference>
<dbReference type="eggNOG" id="COG1028">
    <property type="taxonomic scope" value="Bacteria"/>
</dbReference>
<gene>
    <name evidence="4" type="ORF">NSU_3510</name>
</gene>
<comment type="similarity">
    <text evidence="1">Belongs to the short-chain dehydrogenases/reductases (SDR) family.</text>
</comment>
<dbReference type="SUPFAM" id="SSF51735">
    <property type="entry name" value="NAD(P)-binding Rossmann-fold domains"/>
    <property type="match status" value="1"/>
</dbReference>
<evidence type="ECO:0000259" key="3">
    <source>
        <dbReference type="SMART" id="SM00822"/>
    </source>
</evidence>
<evidence type="ECO:0000313" key="5">
    <source>
        <dbReference type="Proteomes" id="UP000004030"/>
    </source>
</evidence>
<name>G6EGH6_9SPHN</name>
<evidence type="ECO:0000256" key="2">
    <source>
        <dbReference type="ARBA" id="ARBA00023002"/>
    </source>
</evidence>
<dbReference type="Pfam" id="PF13561">
    <property type="entry name" value="adh_short_C2"/>
    <property type="match status" value="1"/>
</dbReference>
<dbReference type="InterPro" id="IPR020904">
    <property type="entry name" value="Sc_DH/Rdtase_CS"/>
</dbReference>
<feature type="domain" description="Ketoreductase" evidence="3">
    <location>
        <begin position="6"/>
        <end position="202"/>
    </location>
</feature>
<dbReference type="EMBL" id="AGFM01000055">
    <property type="protein sequence ID" value="EHJ59627.1"/>
    <property type="molecule type" value="Genomic_DNA"/>
</dbReference>
<dbReference type="PRINTS" id="PR00080">
    <property type="entry name" value="SDRFAMILY"/>
</dbReference>
<dbReference type="OrthoDB" id="9792355at2"/>
<dbReference type="PATRIC" id="fig|1088721.3.peg.3464"/>
<keyword evidence="2" id="KW-0560">Oxidoreductase</keyword>
<dbReference type="InterPro" id="IPR002347">
    <property type="entry name" value="SDR_fam"/>
</dbReference>
<organism evidence="4 5">
    <name type="scientific">Novosphingobium pentaromativorans US6-1</name>
    <dbReference type="NCBI Taxonomy" id="1088721"/>
    <lineage>
        <taxon>Bacteria</taxon>
        <taxon>Pseudomonadati</taxon>
        <taxon>Pseudomonadota</taxon>
        <taxon>Alphaproteobacteria</taxon>
        <taxon>Sphingomonadales</taxon>
        <taxon>Sphingomonadaceae</taxon>
        <taxon>Novosphingobium</taxon>
    </lineage>
</organism>
<sequence length="265" mass="27305">MDLSGKAAIVTGGADGIGLASAERMAQLGARVMLVDIDADKLDAAVSRMKALGHEVVGQHADVSDEGDVRAYVEAAKSHFGRIDGFFNNAGIIPRYYGVLWDCPADDFDRTIAVNVRGVFLGLKYVIPVMIAQGGGAIVNTASMGAAGGIPGSSPYVASKHAVVGLTKNAALEAATAKVRVNAVLPGNIVTRMSGLGTPGEKANQERLAAMVPAGHMGMPSDIAEAVCFLMSDAATYITGIELPVDGGILAASYGNMFNISRPEN</sequence>